<dbReference type="EMBL" id="HADY01006304">
    <property type="protein sequence ID" value="SBP44789.1"/>
    <property type="molecule type" value="Transcribed_RNA"/>
</dbReference>
<reference evidence="1" key="2">
    <citation type="submission" date="2016-06" db="EMBL/GenBank/DDBJ databases">
        <title>The genome of a short-lived fish provides insights into sex chromosome evolution and the genetic control of aging.</title>
        <authorList>
            <person name="Reichwald K."/>
            <person name="Felder M."/>
            <person name="Petzold A."/>
            <person name="Koch P."/>
            <person name="Groth M."/>
            <person name="Platzer M."/>
        </authorList>
    </citation>
    <scope>NUCLEOTIDE SEQUENCE</scope>
    <source>
        <tissue evidence="1">Brain</tissue>
    </source>
</reference>
<accession>A0A1A7ZPV7</accession>
<gene>
    <name evidence="1" type="primary">BX005380.2</name>
</gene>
<proteinExistence type="predicted"/>
<dbReference type="AlphaFoldDB" id="A0A1A7ZPV7"/>
<evidence type="ECO:0000313" key="1">
    <source>
        <dbReference type="EMBL" id="SBP44789.1"/>
    </source>
</evidence>
<feature type="non-terminal residue" evidence="1">
    <location>
        <position position="111"/>
    </location>
</feature>
<name>A0A1A7ZPV7_NOTFU</name>
<protein>
    <submittedName>
        <fullName evidence="1">Uncharacterized protein</fullName>
    </submittedName>
</protein>
<feature type="non-terminal residue" evidence="1">
    <location>
        <position position="1"/>
    </location>
</feature>
<reference evidence="1" key="1">
    <citation type="submission" date="2016-05" db="EMBL/GenBank/DDBJ databases">
        <authorList>
            <person name="Lavstsen T."/>
            <person name="Jespersen J.S."/>
        </authorList>
    </citation>
    <scope>NUCLEOTIDE SEQUENCE</scope>
    <source>
        <tissue evidence="1">Brain</tissue>
    </source>
</reference>
<organism evidence="1">
    <name type="scientific">Nothobranchius furzeri</name>
    <name type="common">Turquoise killifish</name>
    <dbReference type="NCBI Taxonomy" id="105023"/>
    <lineage>
        <taxon>Eukaryota</taxon>
        <taxon>Metazoa</taxon>
        <taxon>Chordata</taxon>
        <taxon>Craniata</taxon>
        <taxon>Vertebrata</taxon>
        <taxon>Euteleostomi</taxon>
        <taxon>Actinopterygii</taxon>
        <taxon>Neopterygii</taxon>
        <taxon>Teleostei</taxon>
        <taxon>Neoteleostei</taxon>
        <taxon>Acanthomorphata</taxon>
        <taxon>Ovalentaria</taxon>
        <taxon>Atherinomorphae</taxon>
        <taxon>Cyprinodontiformes</taxon>
        <taxon>Nothobranchiidae</taxon>
        <taxon>Nothobranchius</taxon>
    </lineage>
</organism>
<sequence>ELVKKLYFIKKLEDNKDSMKGIWNVLNSIIKNAPRTNDYPGYFMEGTNTISKMNEVVDGFNDFFVHIGPKLATEIKVDMIERETGGNIERNASSMFLRAVEEKEIYDIVSG</sequence>